<dbReference type="InterPro" id="IPR002694">
    <property type="entry name" value="Znf_CHC2"/>
</dbReference>
<dbReference type="GO" id="GO:0008270">
    <property type="term" value="F:zinc ion binding"/>
    <property type="evidence" value="ECO:0007669"/>
    <property type="project" value="InterPro"/>
</dbReference>
<comment type="caution">
    <text evidence="2">The sequence shown here is derived from an EMBL/GenBank/DDBJ whole genome shotgun (WGS) entry which is preliminary data.</text>
</comment>
<sequence length="143" mass="15427">MCISDLLSRLEKVKRTGRGRWLACCPAHEDHSPSLAIRELEDGRILIHCFAGCGVQEIVFAAGLELSDLFPPRVEGKHFAKRESSPFPAADILCAIAFEATLVLIAAADMLAGKPLNEFDRDRLAVAVGRIHSALKAGGIHLG</sequence>
<dbReference type="AlphaFoldDB" id="A0A916BH42"/>
<dbReference type="InterPro" id="IPR036977">
    <property type="entry name" value="DNA_primase_Znf_CHC2"/>
</dbReference>
<gene>
    <name evidence="2" type="ORF">NTGZN8_370008</name>
</gene>
<evidence type="ECO:0000313" key="2">
    <source>
        <dbReference type="EMBL" id="CAE6727714.1"/>
    </source>
</evidence>
<organism evidence="2 3">
    <name type="scientific">Candidatus Nitrotoga fabula</name>
    <dbReference type="NCBI Taxonomy" id="2182327"/>
    <lineage>
        <taxon>Bacteria</taxon>
        <taxon>Pseudomonadati</taxon>
        <taxon>Pseudomonadota</taxon>
        <taxon>Betaproteobacteria</taxon>
        <taxon>Nitrosomonadales</taxon>
        <taxon>Gallionellaceae</taxon>
        <taxon>Candidatus Nitrotoga</taxon>
    </lineage>
</organism>
<dbReference type="Gene3D" id="3.90.580.10">
    <property type="entry name" value="Zinc finger, CHC2-type domain"/>
    <property type="match status" value="1"/>
</dbReference>
<keyword evidence="3" id="KW-1185">Reference proteome</keyword>
<dbReference type="GO" id="GO:0003899">
    <property type="term" value="F:DNA-directed RNA polymerase activity"/>
    <property type="evidence" value="ECO:0007669"/>
    <property type="project" value="InterPro"/>
</dbReference>
<proteinExistence type="predicted"/>
<feature type="domain" description="Zinc finger CHC2-type" evidence="1">
    <location>
        <begin position="3"/>
        <end position="56"/>
    </location>
</feature>
<dbReference type="Proteomes" id="UP000675882">
    <property type="component" value="Unassembled WGS sequence"/>
</dbReference>
<dbReference type="SUPFAM" id="SSF57783">
    <property type="entry name" value="Zinc beta-ribbon"/>
    <property type="match status" value="1"/>
</dbReference>
<dbReference type="RefSeq" id="WP_213036387.1">
    <property type="nucleotide sequence ID" value="NZ_CAJNBL010000031.1"/>
</dbReference>
<accession>A0A916BH42</accession>
<evidence type="ECO:0000313" key="3">
    <source>
        <dbReference type="Proteomes" id="UP000675882"/>
    </source>
</evidence>
<dbReference type="GO" id="GO:0006260">
    <property type="term" value="P:DNA replication"/>
    <property type="evidence" value="ECO:0007669"/>
    <property type="project" value="InterPro"/>
</dbReference>
<dbReference type="EMBL" id="CAJNBL010000031">
    <property type="protein sequence ID" value="CAE6727714.1"/>
    <property type="molecule type" value="Genomic_DNA"/>
</dbReference>
<dbReference type="Pfam" id="PF01807">
    <property type="entry name" value="Zn_ribbon_DnaG"/>
    <property type="match status" value="1"/>
</dbReference>
<protein>
    <submittedName>
        <fullName evidence="2">DNA primase</fullName>
    </submittedName>
</protein>
<name>A0A916BH42_9PROT</name>
<reference evidence="2" key="1">
    <citation type="submission" date="2021-02" db="EMBL/GenBank/DDBJ databases">
        <authorList>
            <person name="Han P."/>
        </authorList>
    </citation>
    <scope>NUCLEOTIDE SEQUENCE</scope>
    <source>
        <strain evidence="2">Candidatus Nitrotoga sp. ZN8</strain>
    </source>
</reference>
<dbReference type="GO" id="GO:0003677">
    <property type="term" value="F:DNA binding"/>
    <property type="evidence" value="ECO:0007669"/>
    <property type="project" value="InterPro"/>
</dbReference>
<evidence type="ECO:0000259" key="1">
    <source>
        <dbReference type="Pfam" id="PF01807"/>
    </source>
</evidence>